<dbReference type="PANTHER" id="PTHR23355:SF9">
    <property type="entry name" value="DIS3-LIKE EXONUCLEASE 2"/>
    <property type="match status" value="1"/>
</dbReference>
<protein>
    <recommendedName>
        <fullName evidence="8">Ribonuclease R</fullName>
        <shortName evidence="8">RNase R</shortName>
        <ecNumber evidence="8">3.1.13.1</ecNumber>
    </recommendedName>
</protein>
<evidence type="ECO:0000256" key="6">
    <source>
        <dbReference type="ARBA" id="ARBA00022839"/>
    </source>
</evidence>
<dbReference type="AlphaFoldDB" id="A0A7X6DM50"/>
<dbReference type="Pfam" id="PF00773">
    <property type="entry name" value="RNB"/>
    <property type="match status" value="1"/>
</dbReference>
<dbReference type="EMBL" id="VTOW01000001">
    <property type="protein sequence ID" value="NKE69692.1"/>
    <property type="molecule type" value="Genomic_DNA"/>
</dbReference>
<dbReference type="PROSITE" id="PS50126">
    <property type="entry name" value="S1"/>
    <property type="match status" value="1"/>
</dbReference>
<dbReference type="PANTHER" id="PTHR23355">
    <property type="entry name" value="RIBONUCLEASE"/>
    <property type="match status" value="1"/>
</dbReference>
<dbReference type="InterPro" id="IPR013223">
    <property type="entry name" value="RNase_B_OB_dom"/>
</dbReference>
<sequence length="716" mass="82859">MRIEKEAVLRELEKKSDHPMLLKELMRALKVPKDARREIKKLLRKMIQEGEIIKTRGNRYGLPQKMNLVIGRLKGHRDGYGFVIPETEGEPDIFIAAKKMEEAMHGDRVVARIEATKPDGRREGRVIRVLERARKQIVGRYEKGRTVGFVIPADKRITSDLYVTPENSLSAETGEIVLAEILSYPTKTRNPEGKIVKVLGKADDPRIDTMMVVESYGLPRDFPQEAMQEADKIKESVTAQMRRGREDLRGLPTVTIDGEKARDFDDAISIEKTRKGYLLRVHIADVSHYVPQGSALDREAYERGTSVYFPDAVIPMFPEKLSNGICSLNPKEDRLAMTAEMTFDADGRRVGYKLYNSVIRSDERMTYTAVRQILVDRDQKVRERYAALLPQFELMERLAMQLRKNRLERGSLDFDLPEPSIVLSLTGETIDIIREERNVAHQIIEEFMLAANETVAEHMTALEVPFLYRIHDPPTPTRIFEFNELLKTFGLFLRDLERIRPKSLSDVLDVVKGRPEERLINQILLRSLKQAKYSAENHGHFGLASEEYTHFTSPIRRYPDLVVHRLLKKALHQRMSQDEQEEWGRRLPEIGKHTSERERASMEAEREVIQRKKVKFMSDKVGAIYSGFISGVAAYGLFVELGSYFVEGLIHVSNLHDDYYIYDEKQHALIGEHHRRTFRLGDPIQVRVDRVDLENWQIDFGLMEEEKPRQRKRRSK</sequence>
<gene>
    <name evidence="8 10" type="primary">rnr</name>
    <name evidence="10" type="ORF">MNODULE_02885</name>
</gene>
<dbReference type="InterPro" id="IPR001900">
    <property type="entry name" value="RNase_II/R"/>
</dbReference>
<comment type="function">
    <text evidence="8">3'-5' exoribonuclease that releases 5'-nucleoside monophosphates and is involved in maturation of structured RNAs.</text>
</comment>
<feature type="domain" description="S1 motif" evidence="9">
    <location>
        <begin position="622"/>
        <end position="703"/>
    </location>
</feature>
<dbReference type="EC" id="3.1.13.1" evidence="8"/>
<dbReference type="InterPro" id="IPR012340">
    <property type="entry name" value="NA-bd_OB-fold"/>
</dbReference>
<dbReference type="RefSeq" id="WP_168057981.1">
    <property type="nucleotide sequence ID" value="NZ_VTOW01000001.1"/>
</dbReference>
<dbReference type="CDD" id="cd04471">
    <property type="entry name" value="S1_RNase_R"/>
    <property type="match status" value="1"/>
</dbReference>
<dbReference type="InterPro" id="IPR050180">
    <property type="entry name" value="RNR_Ribonuclease"/>
</dbReference>
<keyword evidence="7 8" id="KW-0694">RNA-binding</keyword>
<comment type="subcellular location">
    <subcellularLocation>
        <location evidence="2 8">Cytoplasm</location>
    </subcellularLocation>
</comment>
<dbReference type="SUPFAM" id="SSF50249">
    <property type="entry name" value="Nucleic acid-binding proteins"/>
    <property type="match status" value="3"/>
</dbReference>
<dbReference type="GO" id="GO:0005829">
    <property type="term" value="C:cytosol"/>
    <property type="evidence" value="ECO:0007669"/>
    <property type="project" value="TreeGrafter"/>
</dbReference>
<dbReference type="InterPro" id="IPR004476">
    <property type="entry name" value="RNase_II/RNase_R"/>
</dbReference>
<dbReference type="HAMAP" id="MF_01895">
    <property type="entry name" value="RNase_R"/>
    <property type="match status" value="1"/>
</dbReference>
<evidence type="ECO:0000256" key="7">
    <source>
        <dbReference type="ARBA" id="ARBA00022884"/>
    </source>
</evidence>
<dbReference type="InterPro" id="IPR022966">
    <property type="entry name" value="RNase_II/R_CS"/>
</dbReference>
<dbReference type="Pfam" id="PF08206">
    <property type="entry name" value="OB_RNB"/>
    <property type="match status" value="1"/>
</dbReference>
<keyword evidence="4 8" id="KW-0540">Nuclease</keyword>
<dbReference type="Gene3D" id="2.40.50.140">
    <property type="entry name" value="Nucleic acid-binding proteins"/>
    <property type="match status" value="2"/>
</dbReference>
<dbReference type="GO" id="GO:0003723">
    <property type="term" value="F:RNA binding"/>
    <property type="evidence" value="ECO:0007669"/>
    <property type="project" value="UniProtKB-UniRule"/>
</dbReference>
<dbReference type="SMART" id="SM00316">
    <property type="entry name" value="S1"/>
    <property type="match status" value="1"/>
</dbReference>
<evidence type="ECO:0000256" key="5">
    <source>
        <dbReference type="ARBA" id="ARBA00022801"/>
    </source>
</evidence>
<evidence type="ECO:0000256" key="4">
    <source>
        <dbReference type="ARBA" id="ARBA00022722"/>
    </source>
</evidence>
<keyword evidence="11" id="KW-1185">Reference proteome</keyword>
<dbReference type="InterPro" id="IPR003029">
    <property type="entry name" value="S1_domain"/>
</dbReference>
<dbReference type="NCBIfam" id="TIGR02063">
    <property type="entry name" value="RNase_R"/>
    <property type="match status" value="1"/>
</dbReference>
<evidence type="ECO:0000259" key="9">
    <source>
        <dbReference type="PROSITE" id="PS50126"/>
    </source>
</evidence>
<proteinExistence type="inferred from homology"/>
<organism evidence="10 11">
    <name type="scientific">Candidatus Manganitrophus noduliformans</name>
    <dbReference type="NCBI Taxonomy" id="2606439"/>
    <lineage>
        <taxon>Bacteria</taxon>
        <taxon>Pseudomonadati</taxon>
        <taxon>Nitrospirota</taxon>
        <taxon>Nitrospiria</taxon>
        <taxon>Candidatus Troglogloeales</taxon>
        <taxon>Candidatus Manganitrophaceae</taxon>
        <taxon>Candidatus Manganitrophus</taxon>
    </lineage>
</organism>
<evidence type="ECO:0000313" key="10">
    <source>
        <dbReference type="EMBL" id="NKE69692.1"/>
    </source>
</evidence>
<comment type="caution">
    <text evidence="10">The sequence shown here is derived from an EMBL/GenBank/DDBJ whole genome shotgun (WGS) entry which is preliminary data.</text>
</comment>
<dbReference type="GO" id="GO:0006402">
    <property type="term" value="P:mRNA catabolic process"/>
    <property type="evidence" value="ECO:0007669"/>
    <property type="project" value="TreeGrafter"/>
</dbReference>
<keyword evidence="5 8" id="KW-0378">Hydrolase</keyword>
<evidence type="ECO:0000256" key="8">
    <source>
        <dbReference type="HAMAP-Rule" id="MF_01895"/>
    </source>
</evidence>
<dbReference type="InterPro" id="IPR040476">
    <property type="entry name" value="CSD2"/>
</dbReference>
<dbReference type="NCBIfam" id="TIGR00358">
    <property type="entry name" value="3_prime_RNase"/>
    <property type="match status" value="1"/>
</dbReference>
<dbReference type="Proteomes" id="UP000534783">
    <property type="component" value="Unassembled WGS sequence"/>
</dbReference>
<dbReference type="GO" id="GO:0008859">
    <property type="term" value="F:exoribonuclease II activity"/>
    <property type="evidence" value="ECO:0007669"/>
    <property type="project" value="UniProtKB-UniRule"/>
</dbReference>
<accession>A0A7X6DM50</accession>
<dbReference type="Pfam" id="PF00575">
    <property type="entry name" value="S1"/>
    <property type="match status" value="1"/>
</dbReference>
<evidence type="ECO:0000256" key="2">
    <source>
        <dbReference type="ARBA" id="ARBA00004496"/>
    </source>
</evidence>
<dbReference type="InterPro" id="IPR011129">
    <property type="entry name" value="CSD"/>
</dbReference>
<dbReference type="FunFam" id="2.40.50.140:FF:000213">
    <property type="entry name" value="Ribonuclease R"/>
    <property type="match status" value="1"/>
</dbReference>
<keyword evidence="6 8" id="KW-0269">Exonuclease</keyword>
<dbReference type="PROSITE" id="PS01175">
    <property type="entry name" value="RIBONUCLEASE_II"/>
    <property type="match status" value="1"/>
</dbReference>
<dbReference type="InterPro" id="IPR011805">
    <property type="entry name" value="RNase_R"/>
</dbReference>
<keyword evidence="3 8" id="KW-0963">Cytoplasm</keyword>
<reference evidence="10 11" key="1">
    <citation type="journal article" date="2020" name="Nature">
        <title>Bacterial chemolithoautotrophy via manganese oxidation.</title>
        <authorList>
            <person name="Yu H."/>
            <person name="Leadbetter J.R."/>
        </authorList>
    </citation>
    <scope>NUCLEOTIDE SEQUENCE [LARGE SCALE GENOMIC DNA]</scope>
    <source>
        <strain evidence="10 11">Mn-1</strain>
    </source>
</reference>
<evidence type="ECO:0000256" key="3">
    <source>
        <dbReference type="ARBA" id="ARBA00022490"/>
    </source>
</evidence>
<evidence type="ECO:0000256" key="1">
    <source>
        <dbReference type="ARBA" id="ARBA00001849"/>
    </source>
</evidence>
<dbReference type="SMART" id="SM00357">
    <property type="entry name" value="CSP"/>
    <property type="match status" value="2"/>
</dbReference>
<comment type="similarity">
    <text evidence="8">Belongs to the RNR ribonuclease family. RNase R subfamily.</text>
</comment>
<name>A0A7X6DM50_9BACT</name>
<comment type="catalytic activity">
    <reaction evidence="1 8">
        <text>Exonucleolytic cleavage in the 3'- to 5'-direction to yield nucleoside 5'-phosphates.</text>
        <dbReference type="EC" id="3.1.13.1"/>
    </reaction>
</comment>
<evidence type="ECO:0000313" key="11">
    <source>
        <dbReference type="Proteomes" id="UP000534783"/>
    </source>
</evidence>
<dbReference type="SMART" id="SM00955">
    <property type="entry name" value="RNB"/>
    <property type="match status" value="1"/>
</dbReference>
<dbReference type="Pfam" id="PF17876">
    <property type="entry name" value="CSD2"/>
    <property type="match status" value="1"/>
</dbReference>